<proteinExistence type="predicted"/>
<feature type="transmembrane region" description="Helical" evidence="2">
    <location>
        <begin position="128"/>
        <end position="151"/>
    </location>
</feature>
<feature type="region of interest" description="Disordered" evidence="1">
    <location>
        <begin position="195"/>
        <end position="231"/>
    </location>
</feature>
<keyword evidence="2" id="KW-0472">Membrane</keyword>
<evidence type="ECO:0000313" key="4">
    <source>
        <dbReference type="Proteomes" id="UP000277580"/>
    </source>
</evidence>
<keyword evidence="4" id="KW-1185">Reference proteome</keyword>
<accession>A0A3N4KF58</accession>
<dbReference type="AlphaFoldDB" id="A0A3N4KF58"/>
<feature type="transmembrane region" description="Helical" evidence="2">
    <location>
        <begin position="85"/>
        <end position="107"/>
    </location>
</feature>
<evidence type="ECO:0000313" key="3">
    <source>
        <dbReference type="EMBL" id="RPB09163.1"/>
    </source>
</evidence>
<name>A0A3N4KF58_9PEZI</name>
<organism evidence="3 4">
    <name type="scientific">Morchella conica CCBAS932</name>
    <dbReference type="NCBI Taxonomy" id="1392247"/>
    <lineage>
        <taxon>Eukaryota</taxon>
        <taxon>Fungi</taxon>
        <taxon>Dikarya</taxon>
        <taxon>Ascomycota</taxon>
        <taxon>Pezizomycotina</taxon>
        <taxon>Pezizomycetes</taxon>
        <taxon>Pezizales</taxon>
        <taxon>Morchellaceae</taxon>
        <taxon>Morchella</taxon>
    </lineage>
</organism>
<keyword evidence="2" id="KW-1133">Transmembrane helix</keyword>
<dbReference type="STRING" id="1392247.A0A3N4KF58"/>
<dbReference type="EMBL" id="ML119154">
    <property type="protein sequence ID" value="RPB09163.1"/>
    <property type="molecule type" value="Genomic_DNA"/>
</dbReference>
<dbReference type="Proteomes" id="UP000277580">
    <property type="component" value="Unassembled WGS sequence"/>
</dbReference>
<feature type="transmembrane region" description="Helical" evidence="2">
    <location>
        <begin position="45"/>
        <end position="65"/>
    </location>
</feature>
<feature type="compositionally biased region" description="Polar residues" evidence="1">
    <location>
        <begin position="211"/>
        <end position="221"/>
    </location>
</feature>
<evidence type="ECO:0000256" key="1">
    <source>
        <dbReference type="SAM" id="MobiDB-lite"/>
    </source>
</evidence>
<keyword evidence="2" id="KW-0812">Transmembrane</keyword>
<evidence type="ECO:0008006" key="5">
    <source>
        <dbReference type="Google" id="ProtNLM"/>
    </source>
</evidence>
<feature type="compositionally biased region" description="Gly residues" evidence="1">
    <location>
        <begin position="222"/>
        <end position="231"/>
    </location>
</feature>
<reference evidence="3 4" key="1">
    <citation type="journal article" date="2018" name="Nat. Ecol. Evol.">
        <title>Pezizomycetes genomes reveal the molecular basis of ectomycorrhizal truffle lifestyle.</title>
        <authorList>
            <person name="Murat C."/>
            <person name="Payen T."/>
            <person name="Noel B."/>
            <person name="Kuo A."/>
            <person name="Morin E."/>
            <person name="Chen J."/>
            <person name="Kohler A."/>
            <person name="Krizsan K."/>
            <person name="Balestrini R."/>
            <person name="Da Silva C."/>
            <person name="Montanini B."/>
            <person name="Hainaut M."/>
            <person name="Levati E."/>
            <person name="Barry K.W."/>
            <person name="Belfiori B."/>
            <person name="Cichocki N."/>
            <person name="Clum A."/>
            <person name="Dockter R.B."/>
            <person name="Fauchery L."/>
            <person name="Guy J."/>
            <person name="Iotti M."/>
            <person name="Le Tacon F."/>
            <person name="Lindquist E.A."/>
            <person name="Lipzen A."/>
            <person name="Malagnac F."/>
            <person name="Mello A."/>
            <person name="Molinier V."/>
            <person name="Miyauchi S."/>
            <person name="Poulain J."/>
            <person name="Riccioni C."/>
            <person name="Rubini A."/>
            <person name="Sitrit Y."/>
            <person name="Splivallo R."/>
            <person name="Traeger S."/>
            <person name="Wang M."/>
            <person name="Zifcakova L."/>
            <person name="Wipf D."/>
            <person name="Zambonelli A."/>
            <person name="Paolocci F."/>
            <person name="Nowrousian M."/>
            <person name="Ottonello S."/>
            <person name="Baldrian P."/>
            <person name="Spatafora J.W."/>
            <person name="Henrissat B."/>
            <person name="Nagy L.G."/>
            <person name="Aury J.M."/>
            <person name="Wincker P."/>
            <person name="Grigoriev I.V."/>
            <person name="Bonfante P."/>
            <person name="Martin F.M."/>
        </authorList>
    </citation>
    <scope>NUCLEOTIDE SEQUENCE [LARGE SCALE GENOMIC DNA]</scope>
    <source>
        <strain evidence="3 4">CCBAS932</strain>
    </source>
</reference>
<sequence length="231" mass="24999">MSRHRILLIVKVCVAFLIPPALYSLAVPIYLLATHKLDAMTKSNSILLLTTSVLSLLFLFCWSFARSNGPIRPPSTGKKVTFLFSLLSTTFWLASLWTGGAVAVEQLTCRPGAAKDAMLWSAGMTCRLHRVGVAFSAVGLLSSLMILSLMVEISDRPFGGVSTEATISWTAEKFREALLDLTTQENGANFAKELLQADRGKTPRSSHTPRSRTPLSITQEWNGGGPGTGGE</sequence>
<feature type="transmembrane region" description="Helical" evidence="2">
    <location>
        <begin position="6"/>
        <end position="33"/>
    </location>
</feature>
<protein>
    <recommendedName>
        <fullName evidence="5">MARVEL domain-containing protein</fullName>
    </recommendedName>
</protein>
<dbReference type="InParanoid" id="A0A3N4KF58"/>
<evidence type="ECO:0000256" key="2">
    <source>
        <dbReference type="SAM" id="Phobius"/>
    </source>
</evidence>
<gene>
    <name evidence="3" type="ORF">P167DRAFT_577471</name>
</gene>
<dbReference type="OrthoDB" id="5377073at2759"/>